<evidence type="ECO:0000313" key="8">
    <source>
        <dbReference type="Proteomes" id="UP001413721"/>
    </source>
</evidence>
<feature type="transmembrane region" description="Helical" evidence="6">
    <location>
        <begin position="314"/>
        <end position="338"/>
    </location>
</feature>
<dbReference type="InterPro" id="IPR043428">
    <property type="entry name" value="LivM-like"/>
</dbReference>
<evidence type="ECO:0000313" key="7">
    <source>
        <dbReference type="EMBL" id="MEN2991690.1"/>
    </source>
</evidence>
<comment type="caution">
    <text evidence="7">The sequence shown here is derived from an EMBL/GenBank/DDBJ whole genome shotgun (WGS) entry which is preliminary data.</text>
</comment>
<keyword evidence="2" id="KW-1003">Cell membrane</keyword>
<feature type="transmembrane region" description="Helical" evidence="6">
    <location>
        <begin position="86"/>
        <end position="103"/>
    </location>
</feature>
<comment type="subcellular location">
    <subcellularLocation>
        <location evidence="1">Cell membrane</location>
        <topology evidence="1">Multi-pass membrane protein</topology>
    </subcellularLocation>
</comment>
<feature type="transmembrane region" description="Helical" evidence="6">
    <location>
        <begin position="56"/>
        <end position="74"/>
    </location>
</feature>
<organism evidence="7 8">
    <name type="scientific">Tistrella arctica</name>
    <dbReference type="NCBI Taxonomy" id="3133430"/>
    <lineage>
        <taxon>Bacteria</taxon>
        <taxon>Pseudomonadati</taxon>
        <taxon>Pseudomonadota</taxon>
        <taxon>Alphaproteobacteria</taxon>
        <taxon>Geminicoccales</taxon>
        <taxon>Geminicoccaceae</taxon>
        <taxon>Tistrella</taxon>
    </lineage>
</organism>
<dbReference type="EMBL" id="JBBKTW010000012">
    <property type="protein sequence ID" value="MEN2991690.1"/>
    <property type="molecule type" value="Genomic_DNA"/>
</dbReference>
<feature type="transmembrane region" description="Helical" evidence="6">
    <location>
        <begin position="403"/>
        <end position="421"/>
    </location>
</feature>
<feature type="transmembrane region" description="Helical" evidence="6">
    <location>
        <begin position="350"/>
        <end position="372"/>
    </location>
</feature>
<dbReference type="PANTHER" id="PTHR30482:SF17">
    <property type="entry name" value="ABC TRANSPORTER ATP-BINDING PROTEIN"/>
    <property type="match status" value="1"/>
</dbReference>
<evidence type="ECO:0000256" key="2">
    <source>
        <dbReference type="ARBA" id="ARBA00022475"/>
    </source>
</evidence>
<dbReference type="Proteomes" id="UP001413721">
    <property type="component" value="Unassembled WGS sequence"/>
</dbReference>
<feature type="transmembrane region" description="Helical" evidence="6">
    <location>
        <begin position="276"/>
        <end position="302"/>
    </location>
</feature>
<keyword evidence="8" id="KW-1185">Reference proteome</keyword>
<feature type="transmembrane region" description="Helical" evidence="6">
    <location>
        <begin position="32"/>
        <end position="50"/>
    </location>
</feature>
<evidence type="ECO:0000256" key="6">
    <source>
        <dbReference type="SAM" id="Phobius"/>
    </source>
</evidence>
<dbReference type="InterPro" id="IPR001851">
    <property type="entry name" value="ABC_transp_permease"/>
</dbReference>
<evidence type="ECO:0000256" key="5">
    <source>
        <dbReference type="ARBA" id="ARBA00023136"/>
    </source>
</evidence>
<keyword evidence="4 6" id="KW-1133">Transmembrane helix</keyword>
<evidence type="ECO:0000256" key="3">
    <source>
        <dbReference type="ARBA" id="ARBA00022692"/>
    </source>
</evidence>
<gene>
    <name evidence="7" type="ORF">WG926_25485</name>
</gene>
<reference evidence="7 8" key="1">
    <citation type="submission" date="2024-03" db="EMBL/GenBank/DDBJ databases">
        <title>High-quality draft genome sequencing of Tistrella sp. BH-R2-4.</title>
        <authorList>
            <person name="Dong C."/>
        </authorList>
    </citation>
    <scope>NUCLEOTIDE SEQUENCE [LARGE SCALE GENOMIC DNA]</scope>
    <source>
        <strain evidence="7 8">BH-R2-4</strain>
    </source>
</reference>
<protein>
    <submittedName>
        <fullName evidence="7">Branched-chain amino acid ABC transporter permease</fullName>
    </submittedName>
</protein>
<dbReference type="PANTHER" id="PTHR30482">
    <property type="entry name" value="HIGH-AFFINITY BRANCHED-CHAIN AMINO ACID TRANSPORT SYSTEM PERMEASE"/>
    <property type="match status" value="1"/>
</dbReference>
<feature type="transmembrane region" description="Helical" evidence="6">
    <location>
        <begin position="190"/>
        <end position="208"/>
    </location>
</feature>
<dbReference type="CDD" id="cd06581">
    <property type="entry name" value="TM_PBP1_LivM_like"/>
    <property type="match status" value="1"/>
</dbReference>
<sequence length="440" mass="47162">MSDRTLPTGKTGAAALRGGARGDRGGGFLGRYGLWIFAIIVLIVAPQIMTTGFSRSMLSQIGISIIFALSYNMLLGQGGMLSFGHAVFYGLGGFAAIHVLNAISPEGFALPLELLPLAGGFGALIFGAIFGWISTARAGTTFAMISLGIGELVYAGTSMFPELFGGESGISGNRVTHTGLFFNYGPQIDVYYLIAGWCLICTIAMYLLTRTPLGRMANAVRDNEERARFVGYDPRMVRFVQYTLASFFAGVAGGLTAVNYEIVTAENVSAITSGSVLLMTFIGGVGNFAGPILGAILVTILQLSLSSITETWQLYFGVLFIVMVMFAPMGLAGIITLHEPIWQARRLNRLIVPYAIGLATFLVMGVGLVALIEMNYYMSTTYDASIPMALFGQDVSVQAMTPWLLAIAATVIGGFLFRLAIRRIRHSWDGVIHDIKQEAA</sequence>
<dbReference type="Pfam" id="PF02653">
    <property type="entry name" value="BPD_transp_2"/>
    <property type="match status" value="1"/>
</dbReference>
<feature type="transmembrane region" description="Helical" evidence="6">
    <location>
        <begin position="115"/>
        <end position="133"/>
    </location>
</feature>
<keyword evidence="3 6" id="KW-0812">Transmembrane</keyword>
<evidence type="ECO:0000256" key="4">
    <source>
        <dbReference type="ARBA" id="ARBA00022989"/>
    </source>
</evidence>
<keyword evidence="5 6" id="KW-0472">Membrane</keyword>
<proteinExistence type="predicted"/>
<accession>A0ABU9YSA4</accession>
<name>A0ABU9YSA4_9PROT</name>
<dbReference type="RefSeq" id="WP_345935044.1">
    <property type="nucleotide sequence ID" value="NZ_JBBKTV010000009.1"/>
</dbReference>
<evidence type="ECO:0000256" key="1">
    <source>
        <dbReference type="ARBA" id="ARBA00004651"/>
    </source>
</evidence>